<keyword evidence="1" id="KW-0472">Membrane</keyword>
<dbReference type="AlphaFoldDB" id="A0A930PPK2"/>
<comment type="caution">
    <text evidence="2">The sequence shown here is derived from an EMBL/GenBank/DDBJ whole genome shotgun (WGS) entry which is preliminary data.</text>
</comment>
<organism evidence="2 3">
    <name type="scientific">Rothia mucilaginosa</name>
    <dbReference type="NCBI Taxonomy" id="43675"/>
    <lineage>
        <taxon>Bacteria</taxon>
        <taxon>Bacillati</taxon>
        <taxon>Actinomycetota</taxon>
        <taxon>Actinomycetes</taxon>
        <taxon>Micrococcales</taxon>
        <taxon>Micrococcaceae</taxon>
        <taxon>Rothia</taxon>
    </lineage>
</organism>
<proteinExistence type="predicted"/>
<dbReference type="RefSeq" id="WP_303943680.1">
    <property type="nucleotide sequence ID" value="NZ_JABZXO010000001.1"/>
</dbReference>
<sequence length="307" mass="34818">MRHVSSRLAPLAHPVTNFRALRQDLRRQRVEGRALVDPQNTYRPSVRAELRRMFTRPLPVETQTLICNALLAAICWYLLPDVWRSWLFSEFKGPAGFALVMVGWMVADVTSTNLMGHDEEHALRALRSSDPHALHLFVRTKAIAIGLITGVSGTMLALVLHSQDKNLTPTLMMSLSFFVVPAIVVSLGSILGVMYPYRLRGWQFRWAHRKNLRMSARWVLLCFGPGWVLGTVLMSLMFPSIFLSDALAHLLNPGVDPRDVAFRPLLFSLILWVQGAISLWVFPRITARIATARRAWLVHYLTNDKVC</sequence>
<feature type="transmembrane region" description="Helical" evidence="1">
    <location>
        <begin position="136"/>
        <end position="160"/>
    </location>
</feature>
<dbReference type="EMBL" id="JABZXO010000001">
    <property type="protein sequence ID" value="MBF1656491.1"/>
    <property type="molecule type" value="Genomic_DNA"/>
</dbReference>
<feature type="transmembrane region" description="Helical" evidence="1">
    <location>
        <begin position="172"/>
        <end position="197"/>
    </location>
</feature>
<feature type="transmembrane region" description="Helical" evidence="1">
    <location>
        <begin position="60"/>
        <end position="79"/>
    </location>
</feature>
<evidence type="ECO:0000313" key="3">
    <source>
        <dbReference type="Proteomes" id="UP000770330"/>
    </source>
</evidence>
<feature type="transmembrane region" description="Helical" evidence="1">
    <location>
        <begin position="262"/>
        <end position="282"/>
    </location>
</feature>
<accession>A0A930PPK2</accession>
<feature type="transmembrane region" description="Helical" evidence="1">
    <location>
        <begin position="218"/>
        <end position="242"/>
    </location>
</feature>
<reference evidence="2" key="1">
    <citation type="submission" date="2020-04" db="EMBL/GenBank/DDBJ databases">
        <title>Deep metagenomics examines the oral microbiome during advanced dental caries in children, revealing novel taxa and co-occurrences with host molecules.</title>
        <authorList>
            <person name="Baker J.L."/>
            <person name="Morton J.T."/>
            <person name="Dinis M."/>
            <person name="Alvarez R."/>
            <person name="Tran N.C."/>
            <person name="Knight R."/>
            <person name="Edlund A."/>
        </authorList>
    </citation>
    <scope>NUCLEOTIDE SEQUENCE</scope>
    <source>
        <strain evidence="2">JCVI_39_bin.18</strain>
    </source>
</reference>
<keyword evidence="1" id="KW-0812">Transmembrane</keyword>
<gene>
    <name evidence="2" type="ORF">HXO61_00920</name>
</gene>
<keyword evidence="1" id="KW-1133">Transmembrane helix</keyword>
<feature type="transmembrane region" description="Helical" evidence="1">
    <location>
        <begin position="95"/>
        <end position="115"/>
    </location>
</feature>
<evidence type="ECO:0000256" key="1">
    <source>
        <dbReference type="SAM" id="Phobius"/>
    </source>
</evidence>
<dbReference type="Proteomes" id="UP000770330">
    <property type="component" value="Unassembled WGS sequence"/>
</dbReference>
<evidence type="ECO:0000313" key="2">
    <source>
        <dbReference type="EMBL" id="MBF1656491.1"/>
    </source>
</evidence>
<protein>
    <submittedName>
        <fullName evidence="2">Uncharacterized protein</fullName>
    </submittedName>
</protein>
<name>A0A930PPK2_9MICC</name>